<evidence type="ECO:0000313" key="2">
    <source>
        <dbReference type="Proteomes" id="UP001232148"/>
    </source>
</evidence>
<evidence type="ECO:0000313" key="1">
    <source>
        <dbReference type="EMBL" id="KAK2023765.1"/>
    </source>
</evidence>
<name>A0AAD9H787_9PEZI</name>
<protein>
    <submittedName>
        <fullName evidence="1">Uncharacterized protein</fullName>
    </submittedName>
</protein>
<reference evidence="1" key="1">
    <citation type="submission" date="2021-06" db="EMBL/GenBank/DDBJ databases">
        <title>Comparative genomics, transcriptomics and evolutionary studies reveal genomic signatures of adaptation to plant cell wall in hemibiotrophic fungi.</title>
        <authorList>
            <consortium name="DOE Joint Genome Institute"/>
            <person name="Baroncelli R."/>
            <person name="Diaz J.F."/>
            <person name="Benocci T."/>
            <person name="Peng M."/>
            <person name="Battaglia E."/>
            <person name="Haridas S."/>
            <person name="Andreopoulos W."/>
            <person name="Labutti K."/>
            <person name="Pangilinan J."/>
            <person name="Floch G.L."/>
            <person name="Makela M.R."/>
            <person name="Henrissat B."/>
            <person name="Grigoriev I.V."/>
            <person name="Crouch J.A."/>
            <person name="De Vries R.P."/>
            <person name="Sukno S.A."/>
            <person name="Thon M.R."/>
        </authorList>
    </citation>
    <scope>NUCLEOTIDE SEQUENCE</scope>
    <source>
        <strain evidence="1">MAFF235873</strain>
    </source>
</reference>
<dbReference type="AlphaFoldDB" id="A0AAD9H787"/>
<keyword evidence="2" id="KW-1185">Reference proteome</keyword>
<organism evidence="1 2">
    <name type="scientific">Colletotrichum zoysiae</name>
    <dbReference type="NCBI Taxonomy" id="1216348"/>
    <lineage>
        <taxon>Eukaryota</taxon>
        <taxon>Fungi</taxon>
        <taxon>Dikarya</taxon>
        <taxon>Ascomycota</taxon>
        <taxon>Pezizomycotina</taxon>
        <taxon>Sordariomycetes</taxon>
        <taxon>Hypocreomycetidae</taxon>
        <taxon>Glomerellales</taxon>
        <taxon>Glomerellaceae</taxon>
        <taxon>Colletotrichum</taxon>
        <taxon>Colletotrichum graminicola species complex</taxon>
    </lineage>
</organism>
<accession>A0AAD9H787</accession>
<dbReference type="Proteomes" id="UP001232148">
    <property type="component" value="Unassembled WGS sequence"/>
</dbReference>
<gene>
    <name evidence="1" type="ORF">LX32DRAFT_656712</name>
</gene>
<sequence>MTRHYHQAHSKLVGDYEIQSHKLSDDYLDVYIVANTSGAFFEAQAFAPVAEMPRDREGLRRARRRRMRRICGSPNFADEFEHGGRRVLVSTVQRSGKEWAYLQGLCRGRPACGERAVSPREREVARGEQQGGYGCRWGLADEASDQQRRRSSYAEAAMSNKAEVLGDATSITTL</sequence>
<dbReference type="EMBL" id="MU842987">
    <property type="protein sequence ID" value="KAK2023765.1"/>
    <property type="molecule type" value="Genomic_DNA"/>
</dbReference>
<comment type="caution">
    <text evidence="1">The sequence shown here is derived from an EMBL/GenBank/DDBJ whole genome shotgun (WGS) entry which is preliminary data.</text>
</comment>
<proteinExistence type="predicted"/>